<evidence type="ECO:0000256" key="11">
    <source>
        <dbReference type="ARBA" id="ARBA00022842"/>
    </source>
</evidence>
<feature type="transmembrane region" description="Helical" evidence="19">
    <location>
        <begin position="60"/>
        <end position="79"/>
    </location>
</feature>
<dbReference type="KEGG" id="hpel:HZS54_08455"/>
<evidence type="ECO:0000256" key="13">
    <source>
        <dbReference type="ARBA" id="ARBA00023136"/>
    </source>
</evidence>
<keyword evidence="10 19" id="KW-0812">Transmembrane</keyword>
<keyword evidence="9 19" id="KW-0808">Transferase</keyword>
<evidence type="ECO:0000256" key="15">
    <source>
        <dbReference type="ARBA" id="ARBA00032605"/>
    </source>
</evidence>
<dbReference type="PANTHER" id="PTHR34148:SF1">
    <property type="entry name" value="ADENOSYLCOBINAMIDE-GDP RIBAZOLETRANSFERASE"/>
    <property type="match status" value="1"/>
</dbReference>
<sequence>MKEAPTAIRGALGFLSRLPVGRDERAWEAFRRAPWTLPVAGYLLGGLAAVPVAVGVLAPVPAVTVGLAYLVAVVALTGINHFDGVADLGDAAVVHGDAERRREVMGDTTLGVGGTLALAAVVVGLALAGAGLAALPVAAAVGLVVAAEVAAKAAMATLVALGSAAHDGFGAAVADETPPRGLVTPLVLTAPAVALTLPSLAALAALASGVTVALALLWWARGRLDGVTGDVVGGANELARVAALHAGLVAWRADVAVPVGPWESVGLGEVVAWTPW</sequence>
<dbReference type="OrthoDB" id="11748at2157"/>
<dbReference type="Proteomes" id="UP000509346">
    <property type="component" value="Chromosome"/>
</dbReference>
<evidence type="ECO:0000256" key="10">
    <source>
        <dbReference type="ARBA" id="ARBA00022692"/>
    </source>
</evidence>
<evidence type="ECO:0000256" key="8">
    <source>
        <dbReference type="ARBA" id="ARBA00022573"/>
    </source>
</evidence>
<comment type="pathway">
    <text evidence="3 19">Cofactor biosynthesis; adenosylcobalamin biosynthesis; adenosylcobalamin from cob(II)yrinate a,c-diamide: step 7/7.</text>
</comment>
<evidence type="ECO:0000256" key="18">
    <source>
        <dbReference type="ARBA" id="ARBA00049504"/>
    </source>
</evidence>
<keyword evidence="12 19" id="KW-1133">Transmembrane helix</keyword>
<protein>
    <recommendedName>
        <fullName evidence="6 19">Adenosylcobinamide-GDP ribazoletransferase</fullName>
        <ecNumber evidence="5 19">2.7.8.26</ecNumber>
    </recommendedName>
    <alternativeName>
        <fullName evidence="16 19">Cobalamin synthase</fullName>
    </alternativeName>
    <alternativeName>
        <fullName evidence="15 19">Cobalamin-5'-phosphate synthase</fullName>
    </alternativeName>
</protein>
<evidence type="ECO:0000313" key="21">
    <source>
        <dbReference type="Proteomes" id="UP000509346"/>
    </source>
</evidence>
<evidence type="ECO:0000256" key="7">
    <source>
        <dbReference type="ARBA" id="ARBA00022475"/>
    </source>
</evidence>
<dbReference type="PANTHER" id="PTHR34148">
    <property type="entry name" value="ADENOSYLCOBINAMIDE-GDP RIBAZOLETRANSFERASE"/>
    <property type="match status" value="1"/>
</dbReference>
<evidence type="ECO:0000256" key="14">
    <source>
        <dbReference type="ARBA" id="ARBA00025228"/>
    </source>
</evidence>
<gene>
    <name evidence="19 20" type="primary">cobS</name>
    <name evidence="20" type="ORF">HZS54_08455</name>
</gene>
<feature type="transmembrane region" description="Helical" evidence="19">
    <location>
        <begin position="192"/>
        <end position="219"/>
    </location>
</feature>
<evidence type="ECO:0000256" key="3">
    <source>
        <dbReference type="ARBA" id="ARBA00004663"/>
    </source>
</evidence>
<dbReference type="GO" id="GO:0008818">
    <property type="term" value="F:cobalamin 5'-phosphate synthase activity"/>
    <property type="evidence" value="ECO:0007669"/>
    <property type="project" value="UniProtKB-UniRule"/>
</dbReference>
<keyword evidence="21" id="KW-1185">Reference proteome</keyword>
<dbReference type="GO" id="GO:0005886">
    <property type="term" value="C:plasma membrane"/>
    <property type="evidence" value="ECO:0007669"/>
    <property type="project" value="UniProtKB-SubCell"/>
</dbReference>
<comment type="cofactor">
    <cofactor evidence="1 19">
        <name>Mg(2+)</name>
        <dbReference type="ChEBI" id="CHEBI:18420"/>
    </cofactor>
</comment>
<evidence type="ECO:0000256" key="1">
    <source>
        <dbReference type="ARBA" id="ARBA00001946"/>
    </source>
</evidence>
<dbReference type="Pfam" id="PF02654">
    <property type="entry name" value="CobS"/>
    <property type="match status" value="1"/>
</dbReference>
<evidence type="ECO:0000256" key="12">
    <source>
        <dbReference type="ARBA" id="ARBA00022989"/>
    </source>
</evidence>
<comment type="catalytic activity">
    <reaction evidence="18 19">
        <text>alpha-ribazole 5'-phosphate + adenosylcob(III)inamide-GDP = adenosylcob(III)alamin 5'-phosphate + GMP + H(+)</text>
        <dbReference type="Rhea" id="RHEA:23560"/>
        <dbReference type="ChEBI" id="CHEBI:15378"/>
        <dbReference type="ChEBI" id="CHEBI:57918"/>
        <dbReference type="ChEBI" id="CHEBI:58115"/>
        <dbReference type="ChEBI" id="CHEBI:60487"/>
        <dbReference type="ChEBI" id="CHEBI:60493"/>
        <dbReference type="EC" id="2.7.8.26"/>
    </reaction>
</comment>
<keyword evidence="11 19" id="KW-0460">Magnesium</keyword>
<name>A0A7D5SYN4_9EURY</name>
<accession>A0A7D5SYN4</accession>
<keyword evidence="8 19" id="KW-0169">Cobalamin biosynthesis</keyword>
<feature type="transmembrane region" description="Helical" evidence="19">
    <location>
        <begin position="35"/>
        <end position="54"/>
    </location>
</feature>
<evidence type="ECO:0000256" key="4">
    <source>
        <dbReference type="ARBA" id="ARBA00010561"/>
    </source>
</evidence>
<evidence type="ECO:0000313" key="20">
    <source>
        <dbReference type="EMBL" id="QLH84947.1"/>
    </source>
</evidence>
<evidence type="ECO:0000256" key="5">
    <source>
        <dbReference type="ARBA" id="ARBA00013200"/>
    </source>
</evidence>
<comment type="similarity">
    <text evidence="4 19">Belongs to the CobS family.</text>
</comment>
<evidence type="ECO:0000256" key="6">
    <source>
        <dbReference type="ARBA" id="ARBA00015850"/>
    </source>
</evidence>
<comment type="catalytic activity">
    <reaction evidence="17 19">
        <text>alpha-ribazole + adenosylcob(III)inamide-GDP = adenosylcob(III)alamin + GMP + H(+)</text>
        <dbReference type="Rhea" id="RHEA:16049"/>
        <dbReference type="ChEBI" id="CHEBI:10329"/>
        <dbReference type="ChEBI" id="CHEBI:15378"/>
        <dbReference type="ChEBI" id="CHEBI:18408"/>
        <dbReference type="ChEBI" id="CHEBI:58115"/>
        <dbReference type="ChEBI" id="CHEBI:60487"/>
        <dbReference type="EC" id="2.7.8.26"/>
    </reaction>
</comment>
<feature type="transmembrane region" description="Helical" evidence="19">
    <location>
        <begin position="110"/>
        <end position="135"/>
    </location>
</feature>
<dbReference type="GO" id="GO:0051073">
    <property type="term" value="F:adenosylcobinamide-GDP ribazoletransferase activity"/>
    <property type="evidence" value="ECO:0007669"/>
    <property type="project" value="UniProtKB-UniRule"/>
</dbReference>
<evidence type="ECO:0000256" key="16">
    <source>
        <dbReference type="ARBA" id="ARBA00032853"/>
    </source>
</evidence>
<comment type="subcellular location">
    <subcellularLocation>
        <location evidence="2 19">Cell membrane</location>
        <topology evidence="2 19">Multi-pass membrane protein</topology>
    </subcellularLocation>
</comment>
<dbReference type="GO" id="GO:0009236">
    <property type="term" value="P:cobalamin biosynthetic process"/>
    <property type="evidence" value="ECO:0007669"/>
    <property type="project" value="UniProtKB-UniRule"/>
</dbReference>
<dbReference type="AlphaFoldDB" id="A0A7D5SYN4"/>
<evidence type="ECO:0000256" key="17">
    <source>
        <dbReference type="ARBA" id="ARBA00048623"/>
    </source>
</evidence>
<evidence type="ECO:0000256" key="2">
    <source>
        <dbReference type="ARBA" id="ARBA00004651"/>
    </source>
</evidence>
<dbReference type="EC" id="2.7.8.26" evidence="5 19"/>
<dbReference type="HAMAP" id="MF_00719">
    <property type="entry name" value="CobS"/>
    <property type="match status" value="1"/>
</dbReference>
<organism evidence="20 21">
    <name type="scientific">Halosimplex pelagicum</name>
    <dbReference type="NCBI Taxonomy" id="869886"/>
    <lineage>
        <taxon>Archaea</taxon>
        <taxon>Methanobacteriati</taxon>
        <taxon>Methanobacteriota</taxon>
        <taxon>Stenosarchaea group</taxon>
        <taxon>Halobacteria</taxon>
        <taxon>Halobacteriales</taxon>
        <taxon>Haloarculaceae</taxon>
        <taxon>Halosimplex</taxon>
    </lineage>
</organism>
<evidence type="ECO:0000256" key="9">
    <source>
        <dbReference type="ARBA" id="ARBA00022679"/>
    </source>
</evidence>
<dbReference type="InterPro" id="IPR003805">
    <property type="entry name" value="CobS"/>
</dbReference>
<evidence type="ECO:0000256" key="19">
    <source>
        <dbReference type="HAMAP-Rule" id="MF_00719"/>
    </source>
</evidence>
<proteinExistence type="inferred from homology"/>
<reference evidence="20 21" key="1">
    <citation type="submission" date="2020-07" db="EMBL/GenBank/DDBJ databases">
        <title>Halosimplex litoreum sp. nov. and Halosimplex rubrum sp. nov., isolated from different salt environments.</title>
        <authorList>
            <person name="Cui H."/>
        </authorList>
    </citation>
    <scope>NUCLEOTIDE SEQUENCE [LARGE SCALE GENOMIC DNA]</scope>
    <source>
        <strain evidence="20 21">R2</strain>
    </source>
</reference>
<dbReference type="NCBIfam" id="TIGR00317">
    <property type="entry name" value="cobS"/>
    <property type="match status" value="1"/>
</dbReference>
<keyword evidence="7 19" id="KW-1003">Cell membrane</keyword>
<keyword evidence="13 19" id="KW-0472">Membrane</keyword>
<comment type="function">
    <text evidence="14 19">Joins adenosylcobinamide-GDP and alpha-ribazole to generate adenosylcobalamin (Ado-cobalamin). Also synthesizes adenosylcobalamin 5'-phosphate from adenosylcobinamide-GDP and alpha-ribazole 5'-phosphate.</text>
</comment>
<dbReference type="UniPathway" id="UPA00148">
    <property type="reaction ID" value="UER00238"/>
</dbReference>
<dbReference type="EMBL" id="CP058909">
    <property type="protein sequence ID" value="QLH84947.1"/>
    <property type="molecule type" value="Genomic_DNA"/>
</dbReference>